<evidence type="ECO:0000256" key="6">
    <source>
        <dbReference type="SAM" id="Coils"/>
    </source>
</evidence>
<dbReference type="InterPro" id="IPR007221">
    <property type="entry name" value="MreC"/>
</dbReference>
<dbReference type="EMBL" id="VNIB01000005">
    <property type="protein sequence ID" value="TYO98677.1"/>
    <property type="molecule type" value="Genomic_DNA"/>
</dbReference>
<dbReference type="NCBIfam" id="TIGR00219">
    <property type="entry name" value="mreC"/>
    <property type="match status" value="1"/>
</dbReference>
<dbReference type="PANTHER" id="PTHR34138">
    <property type="entry name" value="CELL SHAPE-DETERMINING PROTEIN MREC"/>
    <property type="match status" value="1"/>
</dbReference>
<dbReference type="Pfam" id="PF04085">
    <property type="entry name" value="MreC"/>
    <property type="match status" value="1"/>
</dbReference>
<evidence type="ECO:0000256" key="3">
    <source>
        <dbReference type="ARBA" id="ARBA00022960"/>
    </source>
</evidence>
<name>A0A5D3WJD9_9BACT</name>
<feature type="domain" description="Rod shape-determining protein MreC beta-barrel core" evidence="7">
    <location>
        <begin position="123"/>
        <end position="267"/>
    </location>
</feature>
<protein>
    <recommendedName>
        <fullName evidence="2 5">Cell shape-determining protein MreC</fullName>
    </recommendedName>
    <alternativeName>
        <fullName evidence="4 5">Cell shape protein MreC</fullName>
    </alternativeName>
</protein>
<evidence type="ECO:0000256" key="2">
    <source>
        <dbReference type="ARBA" id="ARBA00013855"/>
    </source>
</evidence>
<keyword evidence="9" id="KW-1185">Reference proteome</keyword>
<dbReference type="InterPro" id="IPR055342">
    <property type="entry name" value="MreC_beta-barrel_core"/>
</dbReference>
<dbReference type="Gene3D" id="2.40.10.340">
    <property type="entry name" value="Rod shape-determining protein MreC, domain 1"/>
    <property type="match status" value="1"/>
</dbReference>
<gene>
    <name evidence="8" type="ORF">EDC39_10539</name>
</gene>
<evidence type="ECO:0000313" key="9">
    <source>
        <dbReference type="Proteomes" id="UP000324159"/>
    </source>
</evidence>
<dbReference type="Gene3D" id="2.40.10.350">
    <property type="entry name" value="Rod shape-determining protein MreC, domain 2"/>
    <property type="match status" value="1"/>
</dbReference>
<dbReference type="PANTHER" id="PTHR34138:SF1">
    <property type="entry name" value="CELL SHAPE-DETERMINING PROTEIN MREC"/>
    <property type="match status" value="1"/>
</dbReference>
<dbReference type="InterPro" id="IPR042175">
    <property type="entry name" value="Cell/Rod_MreC_2"/>
</dbReference>
<dbReference type="GO" id="GO:0008360">
    <property type="term" value="P:regulation of cell shape"/>
    <property type="evidence" value="ECO:0007669"/>
    <property type="project" value="UniProtKB-KW"/>
</dbReference>
<dbReference type="RefSeq" id="WP_148895618.1">
    <property type="nucleotide sequence ID" value="NZ_VNIB01000005.1"/>
</dbReference>
<dbReference type="GO" id="GO:0005886">
    <property type="term" value="C:plasma membrane"/>
    <property type="evidence" value="ECO:0007669"/>
    <property type="project" value="TreeGrafter"/>
</dbReference>
<dbReference type="PIRSF" id="PIRSF038471">
    <property type="entry name" value="MreC"/>
    <property type="match status" value="1"/>
</dbReference>
<feature type="coiled-coil region" evidence="6">
    <location>
        <begin position="70"/>
        <end position="107"/>
    </location>
</feature>
<comment type="similarity">
    <text evidence="1 5">Belongs to the MreC family.</text>
</comment>
<keyword evidence="6" id="KW-0175">Coiled coil</keyword>
<organism evidence="8 9">
    <name type="scientific">Geothermobacter ehrlichii</name>
    <dbReference type="NCBI Taxonomy" id="213224"/>
    <lineage>
        <taxon>Bacteria</taxon>
        <taxon>Pseudomonadati</taxon>
        <taxon>Thermodesulfobacteriota</taxon>
        <taxon>Desulfuromonadia</taxon>
        <taxon>Desulfuromonadales</taxon>
        <taxon>Geothermobacteraceae</taxon>
        <taxon>Geothermobacter</taxon>
    </lineage>
</organism>
<evidence type="ECO:0000256" key="1">
    <source>
        <dbReference type="ARBA" id="ARBA00009369"/>
    </source>
</evidence>
<evidence type="ECO:0000256" key="4">
    <source>
        <dbReference type="ARBA" id="ARBA00032089"/>
    </source>
</evidence>
<comment type="function">
    <text evidence="5">Involved in formation and maintenance of cell shape.</text>
</comment>
<evidence type="ECO:0000313" key="8">
    <source>
        <dbReference type="EMBL" id="TYO98677.1"/>
    </source>
</evidence>
<dbReference type="InterPro" id="IPR042177">
    <property type="entry name" value="Cell/Rod_1"/>
</dbReference>
<sequence length="272" mass="30527">MLDFFRKYRIHLLAGSLLLASLLFYSYQLRHRQNLSLFHRGLLQLTAPFQRMIDVSVETVAETWNRYLWLVDTAEQNERLRRENRRLRSALADLAEVRLANERLRRLLDLRQEVTRPVLPAQVIGEDASSWFRTVVIDKGASDGVREGLPVVVPEGIVGRTFQVAPHASRVLLVTDASSAVAVLVQPTRSRAICRGRAQRLVLDFALRNDQISVGDPVVTSGMGGIFPKGLMVGMVSEISRGDYGLFQGVAVEPSVDFSRLEEVLVLLEPPK</sequence>
<comment type="caution">
    <text evidence="8">The sequence shown here is derived from an EMBL/GenBank/DDBJ whole genome shotgun (WGS) entry which is preliminary data.</text>
</comment>
<keyword evidence="3 5" id="KW-0133">Cell shape</keyword>
<dbReference type="OrthoDB" id="9808025at2"/>
<reference evidence="8 9" key="1">
    <citation type="submission" date="2019-07" db="EMBL/GenBank/DDBJ databases">
        <title>Genomic Encyclopedia of Type Strains, Phase IV (KMG-IV): sequencing the most valuable type-strain genomes for metagenomic binning, comparative biology and taxonomic classification.</title>
        <authorList>
            <person name="Goeker M."/>
        </authorList>
    </citation>
    <scope>NUCLEOTIDE SEQUENCE [LARGE SCALE GENOMIC DNA]</scope>
    <source>
        <strain evidence="8 9">SS015</strain>
    </source>
</reference>
<dbReference type="AlphaFoldDB" id="A0A5D3WJD9"/>
<evidence type="ECO:0000256" key="5">
    <source>
        <dbReference type="PIRNR" id="PIRNR038471"/>
    </source>
</evidence>
<proteinExistence type="inferred from homology"/>
<accession>A0A5D3WJD9</accession>
<evidence type="ECO:0000259" key="7">
    <source>
        <dbReference type="Pfam" id="PF04085"/>
    </source>
</evidence>
<dbReference type="Proteomes" id="UP000324159">
    <property type="component" value="Unassembled WGS sequence"/>
</dbReference>